<dbReference type="EMBL" id="JACIFX010000020">
    <property type="protein sequence ID" value="MBB4232889.1"/>
    <property type="molecule type" value="Genomic_DNA"/>
</dbReference>
<accession>A0ABR6IYA9</accession>
<feature type="region of interest" description="Disordered" evidence="1">
    <location>
        <begin position="118"/>
        <end position="172"/>
    </location>
</feature>
<dbReference type="Proteomes" id="UP000551353">
    <property type="component" value="Unassembled WGS sequence"/>
</dbReference>
<evidence type="ECO:0000313" key="2">
    <source>
        <dbReference type="EMBL" id="MBB4232889.1"/>
    </source>
</evidence>
<sequence>MQSTSGGIASRRLPCTIIALCPRKSQGSILVRRTTKLLGDVHRSVIANIMDLGGPKVEMFNRLRDTKGDKAVVRYLAGAVSGFGVTPLGACTSNFLTEPCPRHVECFRGCEHMVRTGRPEEARGSGSFRSSRKPPGPGGGGDTQSTGTSPQPWLGEPARACQVADRCDPRLS</sequence>
<comment type="caution">
    <text evidence="2">The sequence shown here is derived from an EMBL/GenBank/DDBJ whole genome shotgun (WGS) entry which is preliminary data.</text>
</comment>
<name>A0ABR6IYA9_9HYPH</name>
<gene>
    <name evidence="2" type="ORF">GGD56_006788</name>
</gene>
<evidence type="ECO:0000256" key="1">
    <source>
        <dbReference type="SAM" id="MobiDB-lite"/>
    </source>
</evidence>
<evidence type="ECO:0000313" key="3">
    <source>
        <dbReference type="Proteomes" id="UP000551353"/>
    </source>
</evidence>
<proteinExistence type="predicted"/>
<protein>
    <submittedName>
        <fullName evidence="2">Uncharacterized protein</fullName>
    </submittedName>
</protein>
<keyword evidence="3" id="KW-1185">Reference proteome</keyword>
<organism evidence="2 3">
    <name type="scientific">Rhizobium mongolense</name>
    <dbReference type="NCBI Taxonomy" id="57676"/>
    <lineage>
        <taxon>Bacteria</taxon>
        <taxon>Pseudomonadati</taxon>
        <taxon>Pseudomonadota</taxon>
        <taxon>Alphaproteobacteria</taxon>
        <taxon>Hyphomicrobiales</taxon>
        <taxon>Rhizobiaceae</taxon>
        <taxon>Rhizobium/Agrobacterium group</taxon>
        <taxon>Rhizobium</taxon>
    </lineage>
</organism>
<reference evidence="2 3" key="1">
    <citation type="submission" date="2020-08" db="EMBL/GenBank/DDBJ databases">
        <title>Genomic Encyclopedia of Type Strains, Phase IV (KMG-V): Genome sequencing to study the core and pangenomes of soil and plant-associated prokaryotes.</title>
        <authorList>
            <person name="Whitman W."/>
        </authorList>
    </citation>
    <scope>NUCLEOTIDE SEQUENCE [LARGE SCALE GENOMIC DNA]</scope>
    <source>
        <strain evidence="2 3">SEMIA 4087</strain>
    </source>
</reference>